<organism evidence="3 4">
    <name type="scientific">Actinoplanes lobatus</name>
    <dbReference type="NCBI Taxonomy" id="113568"/>
    <lineage>
        <taxon>Bacteria</taxon>
        <taxon>Bacillati</taxon>
        <taxon>Actinomycetota</taxon>
        <taxon>Actinomycetes</taxon>
        <taxon>Micromonosporales</taxon>
        <taxon>Micromonosporaceae</taxon>
        <taxon>Actinoplanes</taxon>
    </lineage>
</organism>
<dbReference type="RefSeq" id="WP_188127632.1">
    <property type="nucleotide sequence ID" value="NZ_BOMP01000206.1"/>
</dbReference>
<dbReference type="AlphaFoldDB" id="A0A7W7MM07"/>
<keyword evidence="5" id="KW-1185">Reference proteome</keyword>
<evidence type="ECO:0000259" key="1">
    <source>
        <dbReference type="Pfam" id="PF12684"/>
    </source>
</evidence>
<dbReference type="InterPro" id="IPR024432">
    <property type="entry name" value="Put_RecE_PDDEXK-like_dom"/>
</dbReference>
<comment type="caution">
    <text evidence="3">The sequence shown here is derived from an EMBL/GenBank/DDBJ whole genome shotgun (WGS) entry which is preliminary data.</text>
</comment>
<dbReference type="Proteomes" id="UP000631312">
    <property type="component" value="Unassembled WGS sequence"/>
</dbReference>
<dbReference type="Gene3D" id="3.90.320.10">
    <property type="match status" value="1"/>
</dbReference>
<evidence type="ECO:0000313" key="3">
    <source>
        <dbReference type="EMBL" id="MBB4755329.1"/>
    </source>
</evidence>
<reference evidence="2 5" key="2">
    <citation type="submission" date="2021-01" db="EMBL/GenBank/DDBJ databases">
        <title>Whole genome shotgun sequence of Actinoplanes lobatus NBRC 12513.</title>
        <authorList>
            <person name="Komaki H."/>
            <person name="Tamura T."/>
        </authorList>
    </citation>
    <scope>NUCLEOTIDE SEQUENCE [LARGE SCALE GENOMIC DNA]</scope>
    <source>
        <strain evidence="2 5">NBRC 12513</strain>
    </source>
</reference>
<name>A0A7W7MM07_9ACTN</name>
<evidence type="ECO:0000313" key="4">
    <source>
        <dbReference type="Proteomes" id="UP000590511"/>
    </source>
</evidence>
<accession>A0A7W7MM07</accession>
<evidence type="ECO:0000313" key="2">
    <source>
        <dbReference type="EMBL" id="GIE46387.1"/>
    </source>
</evidence>
<dbReference type="EMBL" id="JACHNC010000002">
    <property type="protein sequence ID" value="MBB4755329.1"/>
    <property type="molecule type" value="Genomic_DNA"/>
</dbReference>
<dbReference type="EMBL" id="BOMP01000206">
    <property type="protein sequence ID" value="GIE46387.1"/>
    <property type="molecule type" value="Genomic_DNA"/>
</dbReference>
<protein>
    <recommendedName>
        <fullName evidence="1">Putative exodeoxyribonuclease 8 PDDEXK-like domain-containing protein</fullName>
    </recommendedName>
</protein>
<sequence length="300" mass="32929">MSAAVTEPGVFELTAAEYHADPVPGGSLSSSGARKLLPPSCPALYRHWADNPPEPRDYFDFGSAAHRLVLGAGEEIAEIEADNWKSPKRREEADEHRAAGRIPLLSKDVATVHEMAAVVRAHPIASVLFAPGSGVPEQALVWQERAAWFEDVDGEPVGRSGWVNCRALVDWLPNPQPGRRLLLADYKTTASASPDDAAKAIARYGYHVQGAWYLAGLRALGLADESAKFLLVMQEKTAPYLVTVIEPDRDAMRLGAMRMREAINTYAECQSTGRWPGYSDDVVIAELPRWETRELDGVVW</sequence>
<dbReference type="Proteomes" id="UP000590511">
    <property type="component" value="Unassembled WGS sequence"/>
</dbReference>
<evidence type="ECO:0000313" key="5">
    <source>
        <dbReference type="Proteomes" id="UP000631312"/>
    </source>
</evidence>
<feature type="domain" description="Putative exodeoxyribonuclease 8 PDDEXK-like" evidence="1">
    <location>
        <begin position="54"/>
        <end position="281"/>
    </location>
</feature>
<gene>
    <name evidence="2" type="ORF">Alo02nite_92850</name>
    <name evidence="3" type="ORF">BJ964_009600</name>
</gene>
<proteinExistence type="predicted"/>
<dbReference type="InterPro" id="IPR011604">
    <property type="entry name" value="PDDEXK-like_dom_sf"/>
</dbReference>
<dbReference type="Pfam" id="PF12684">
    <property type="entry name" value="DUF3799"/>
    <property type="match status" value="1"/>
</dbReference>
<reference evidence="3 4" key="1">
    <citation type="submission" date="2020-08" db="EMBL/GenBank/DDBJ databases">
        <title>Sequencing the genomes of 1000 actinobacteria strains.</title>
        <authorList>
            <person name="Klenk H.-P."/>
        </authorList>
    </citation>
    <scope>NUCLEOTIDE SEQUENCE [LARGE SCALE GENOMIC DNA]</scope>
    <source>
        <strain evidence="3 4">DSM 43150</strain>
    </source>
</reference>